<evidence type="ECO:0000313" key="2">
    <source>
        <dbReference type="Proteomes" id="UP001203687"/>
    </source>
</evidence>
<sequence>MEEHNTYDIDLLYIYEHERELYLENETSEEFAKTVIDEIEKIIFFKGTASYGIKGFKEMNNKEYHERQVKTYEGFKNDTKQRYLNEYFIIKDSCFQYNQSIIIDSSNQEFGFWFALNIRQYESKSFSIINFLNIQLKKNFKNDAKEFISFLKFGILKDQSHLLNKVEVDTLGDWINSHENQRQVSNKTERKMKGEINSFLLKSLESNPDYFKRVQNRELFYKVYSKLKEGKFIASNTPFDDFIAIFSNKKISKRNRIIWKGRYVELQWFVKYLVYHLKKVVDLKNDIWNITVKCFVNKEGKEFYNKQLSDAKGKPYQRKALLEEILSLI</sequence>
<reference evidence="1" key="1">
    <citation type="submission" date="2022-04" db="EMBL/GenBank/DDBJ databases">
        <authorList>
            <person name="Ren T."/>
        </authorList>
    </citation>
    <scope>NUCLEOTIDE SEQUENCE</scope>
    <source>
        <strain evidence="1">F63249</strain>
    </source>
</reference>
<dbReference type="Proteomes" id="UP001203687">
    <property type="component" value="Unassembled WGS sequence"/>
</dbReference>
<dbReference type="EMBL" id="JALPQF010000003">
    <property type="protein sequence ID" value="MCK8479759.1"/>
    <property type="molecule type" value="Genomic_DNA"/>
</dbReference>
<evidence type="ECO:0000313" key="1">
    <source>
        <dbReference type="EMBL" id="MCK8479759.1"/>
    </source>
</evidence>
<protein>
    <submittedName>
        <fullName evidence="1">Uncharacterized protein</fullName>
    </submittedName>
</protein>
<accession>A0ABT0H5U3</accession>
<comment type="caution">
    <text evidence="1">The sequence shown here is derived from an EMBL/GenBank/DDBJ whole genome shotgun (WGS) entry which is preliminary data.</text>
</comment>
<proteinExistence type="predicted"/>
<name>A0ABT0H5U3_9FLAO</name>
<keyword evidence="2" id="KW-1185">Reference proteome</keyword>
<gene>
    <name evidence="1" type="ORF">MUY34_03955</name>
</gene>
<organism evidence="1 2">
    <name type="scientific">Psychroserpens algicola</name>
    <dbReference type="NCBI Taxonomy" id="1719034"/>
    <lineage>
        <taxon>Bacteria</taxon>
        <taxon>Pseudomonadati</taxon>
        <taxon>Bacteroidota</taxon>
        <taxon>Flavobacteriia</taxon>
        <taxon>Flavobacteriales</taxon>
        <taxon>Flavobacteriaceae</taxon>
        <taxon>Psychroserpens</taxon>
    </lineage>
</organism>